<organism evidence="4">
    <name type="scientific">Caenorhabditis remanei</name>
    <name type="common">Caenorhabditis vulgaris</name>
    <dbReference type="NCBI Taxonomy" id="31234"/>
    <lineage>
        <taxon>Eukaryota</taxon>
        <taxon>Metazoa</taxon>
        <taxon>Ecdysozoa</taxon>
        <taxon>Nematoda</taxon>
        <taxon>Chromadorea</taxon>
        <taxon>Rhabditida</taxon>
        <taxon>Rhabditina</taxon>
        <taxon>Rhabditomorpha</taxon>
        <taxon>Rhabditoidea</taxon>
        <taxon>Rhabditidae</taxon>
        <taxon>Peloderinae</taxon>
        <taxon>Caenorhabditis</taxon>
    </lineage>
</organism>
<dbReference type="PROSITE" id="PS50181">
    <property type="entry name" value="FBOX"/>
    <property type="match status" value="1"/>
</dbReference>
<reference evidence="3" key="1">
    <citation type="submission" date="2007-07" db="EMBL/GenBank/DDBJ databases">
        <title>PCAP assembly of the Caenorhabditis remanei genome.</title>
        <authorList>
            <consortium name="The Caenorhabditis remanei Sequencing Consortium"/>
            <person name="Wilson R.K."/>
        </authorList>
    </citation>
    <scope>NUCLEOTIDE SEQUENCE [LARGE SCALE GENOMIC DNA]</scope>
    <source>
        <strain evidence="3">PB4641</strain>
    </source>
</reference>
<feature type="chain" id="PRO_5003179033" description="F-box domain-containing protein" evidence="1">
    <location>
        <begin position="24"/>
        <end position="260"/>
    </location>
</feature>
<dbReference type="PANTHER" id="PTHR21503:SF53">
    <property type="entry name" value="F-BOX ASSOCIATED DOMAIN-CONTAINING PROTEIN-RELATED"/>
    <property type="match status" value="1"/>
</dbReference>
<dbReference type="InParanoid" id="E3NRC3"/>
<dbReference type="AlphaFoldDB" id="E3NRC3"/>
<dbReference type="HOGENOM" id="CLU_028840_3_1_1"/>
<sequence length="260" mass="30393">MNPPKPFPILCLLFLAIEEVFKALDPIEIINFSIISKRTKGIAKQMSFFPKYSMGLFINETLDIMFCGTGDMVSWFYAMTSDIKMDGKIEEDESDGCIIRRVFKYSKDPVEEWKQLFKHVREIFKKQTIDVLRITVDSFLGQNVSIIEYLKVNMKSVDLCYLFQTNYINNVDKHTAYLLDNIKIISELTHYLYTENYDFDGKIPKNLQHLCIYNSQWFGFERLLIHDETKEISGGIDIRKIDGKTATFFVHYTGFSMSVH</sequence>
<dbReference type="EMBL" id="DS269693">
    <property type="protein sequence ID" value="EFO87431.1"/>
    <property type="molecule type" value="Genomic_DNA"/>
</dbReference>
<keyword evidence="1" id="KW-0732">Signal</keyword>
<keyword evidence="4" id="KW-1185">Reference proteome</keyword>
<evidence type="ECO:0000313" key="4">
    <source>
        <dbReference type="Proteomes" id="UP000008281"/>
    </source>
</evidence>
<evidence type="ECO:0000259" key="2">
    <source>
        <dbReference type="PROSITE" id="PS50181"/>
    </source>
</evidence>
<dbReference type="PANTHER" id="PTHR21503">
    <property type="entry name" value="F-BOX-CONTAINING HYPOTHETICAL PROTEIN C.ELEGANS"/>
    <property type="match status" value="1"/>
</dbReference>
<feature type="domain" description="F-box" evidence="2">
    <location>
        <begin position="6"/>
        <end position="52"/>
    </location>
</feature>
<proteinExistence type="predicted"/>
<gene>
    <name evidence="3" type="ORF">CRE_31607</name>
</gene>
<accession>E3NRC3</accession>
<protein>
    <recommendedName>
        <fullName evidence="2">F-box domain-containing protein</fullName>
    </recommendedName>
</protein>
<feature type="signal peptide" evidence="1">
    <location>
        <begin position="1"/>
        <end position="23"/>
    </location>
</feature>
<dbReference type="InterPro" id="IPR001810">
    <property type="entry name" value="F-box_dom"/>
</dbReference>
<dbReference type="Proteomes" id="UP000008281">
    <property type="component" value="Unassembled WGS sequence"/>
</dbReference>
<evidence type="ECO:0000256" key="1">
    <source>
        <dbReference type="SAM" id="SignalP"/>
    </source>
</evidence>
<name>E3NRC3_CAERE</name>
<evidence type="ECO:0000313" key="3">
    <source>
        <dbReference type="EMBL" id="EFO87431.1"/>
    </source>
</evidence>